<accession>A0ABX5ZGV5</accession>
<keyword evidence="2" id="KW-1185">Reference proteome</keyword>
<sequence>MNITEEFKIAVDNDCDFNFADVVAEIVEELVGDSHKYHGEWVDSNAWGYEIVELYDMKLKCEWEAKQNDNGFYIDVVNVTMFRNMQAVA</sequence>
<evidence type="ECO:0008006" key="3">
    <source>
        <dbReference type="Google" id="ProtNLM"/>
    </source>
</evidence>
<proteinExistence type="predicted"/>
<dbReference type="Proteomes" id="UP000322509">
    <property type="component" value="Chromosome"/>
</dbReference>
<dbReference type="RefSeq" id="WP_149368772.1">
    <property type="nucleotide sequence ID" value="NZ_CP043550.1"/>
</dbReference>
<protein>
    <recommendedName>
        <fullName evidence="3">DUF2528 family protein</fullName>
    </recommendedName>
</protein>
<evidence type="ECO:0000313" key="1">
    <source>
        <dbReference type="EMBL" id="QEO57592.1"/>
    </source>
</evidence>
<evidence type="ECO:0000313" key="2">
    <source>
        <dbReference type="Proteomes" id="UP000322509"/>
    </source>
</evidence>
<gene>
    <name evidence="1" type="ORF">F0R74_06890</name>
</gene>
<organism evidence="1 2">
    <name type="scientific">Francisella marina</name>
    <dbReference type="NCBI Taxonomy" id="2249302"/>
    <lineage>
        <taxon>Bacteria</taxon>
        <taxon>Pseudomonadati</taxon>
        <taxon>Pseudomonadota</taxon>
        <taxon>Gammaproteobacteria</taxon>
        <taxon>Thiotrichales</taxon>
        <taxon>Francisellaceae</taxon>
        <taxon>Francisella</taxon>
    </lineage>
</organism>
<reference evidence="1 2" key="1">
    <citation type="submission" date="2019-09" db="EMBL/GenBank/DDBJ databases">
        <title>Complete genome sequence of Francisella marina E103-15.</title>
        <authorList>
            <person name="Tekedar H.C."/>
            <person name="Griffin M.J."/>
            <person name="Waldbieser G.C."/>
            <person name="Soto E."/>
        </authorList>
    </citation>
    <scope>NUCLEOTIDE SEQUENCE [LARGE SCALE GENOMIC DNA]</scope>
    <source>
        <strain evidence="1 2">E103-15</strain>
    </source>
</reference>
<name>A0ABX5ZGV5_9GAMM</name>
<dbReference type="EMBL" id="CP043550">
    <property type="protein sequence ID" value="QEO57592.1"/>
    <property type="molecule type" value="Genomic_DNA"/>
</dbReference>